<gene>
    <name evidence="1" type="ORF">UW55_C0036G0001</name>
</gene>
<dbReference type="Proteomes" id="UP000033945">
    <property type="component" value="Unassembled WGS sequence"/>
</dbReference>
<dbReference type="AlphaFoldDB" id="A0A0G1IQG4"/>
<accession>A0A0G1IQG4</accession>
<organism evidence="1 2">
    <name type="scientific">Candidatus Giovannonibacteria bacterium GW2011_GWA2_44_26</name>
    <dbReference type="NCBI Taxonomy" id="1618648"/>
    <lineage>
        <taxon>Bacteria</taxon>
        <taxon>Candidatus Giovannoniibacteriota</taxon>
    </lineage>
</organism>
<reference evidence="1 2" key="1">
    <citation type="journal article" date="2015" name="Nature">
        <title>rRNA introns, odd ribosomes, and small enigmatic genomes across a large radiation of phyla.</title>
        <authorList>
            <person name="Brown C.T."/>
            <person name="Hug L.A."/>
            <person name="Thomas B.C."/>
            <person name="Sharon I."/>
            <person name="Castelle C.J."/>
            <person name="Singh A."/>
            <person name="Wilkins M.J."/>
            <person name="Williams K.H."/>
            <person name="Banfield J.F."/>
        </authorList>
    </citation>
    <scope>NUCLEOTIDE SEQUENCE [LARGE SCALE GENOMIC DNA]</scope>
</reference>
<evidence type="ECO:0000313" key="1">
    <source>
        <dbReference type="EMBL" id="KKT61188.1"/>
    </source>
</evidence>
<protein>
    <submittedName>
        <fullName evidence="1">Uncharacterized protein</fullName>
    </submittedName>
</protein>
<sequence>MSKSFQWRKQFLRRTNGNCNKHPREAGSEIKQDNFHERAAILILEELMFADKVFAFVERNRGLDGAGIDFIVGRHVRCGRNGRILRIHIQHKPSMRAARQFAETNPCIPIWVYRLEMPVLEGKIDILNIIVKVLAIVSSPHVKIFKEKLAYFESLREKDLQTA</sequence>
<evidence type="ECO:0000313" key="2">
    <source>
        <dbReference type="Proteomes" id="UP000033945"/>
    </source>
</evidence>
<dbReference type="EMBL" id="LCIT01000036">
    <property type="protein sequence ID" value="KKT61188.1"/>
    <property type="molecule type" value="Genomic_DNA"/>
</dbReference>
<proteinExistence type="predicted"/>
<name>A0A0G1IQG4_9BACT</name>
<comment type="caution">
    <text evidence="1">The sequence shown here is derived from an EMBL/GenBank/DDBJ whole genome shotgun (WGS) entry which is preliminary data.</text>
</comment>